<gene>
    <name evidence="2" type="ORF">J2Z69_000692</name>
</gene>
<evidence type="ECO:0000259" key="1">
    <source>
        <dbReference type="Pfam" id="PF01521"/>
    </source>
</evidence>
<sequence>MNVVLDDHAVRIFTAKIGDSPGQIRLLYDTEGCGCDGITSFQIVSQPQPHDQPIQNDIFSFWVDGQRAIYYEENLRIKGDPLDSSFRLEGDSQVYSRNVKIVDAR</sequence>
<keyword evidence="3" id="KW-1185">Reference proteome</keyword>
<dbReference type="InterPro" id="IPR035903">
    <property type="entry name" value="HesB-like_dom_sf"/>
</dbReference>
<evidence type="ECO:0000313" key="2">
    <source>
        <dbReference type="EMBL" id="MBP1999673.1"/>
    </source>
</evidence>
<organism evidence="2 3">
    <name type="scientific">Paenibacillus shirakamiensis</name>
    <dbReference type="NCBI Taxonomy" id="1265935"/>
    <lineage>
        <taxon>Bacteria</taxon>
        <taxon>Bacillati</taxon>
        <taxon>Bacillota</taxon>
        <taxon>Bacilli</taxon>
        <taxon>Bacillales</taxon>
        <taxon>Paenibacillaceae</taxon>
        <taxon>Paenibacillus</taxon>
    </lineage>
</organism>
<dbReference type="SUPFAM" id="SSF89360">
    <property type="entry name" value="HesB-like domain"/>
    <property type="match status" value="1"/>
</dbReference>
<dbReference type="RefSeq" id="WP_209859130.1">
    <property type="nucleotide sequence ID" value="NZ_JAGGLD010000001.1"/>
</dbReference>
<name>A0ABS4JD89_9BACL</name>
<dbReference type="Proteomes" id="UP001519288">
    <property type="component" value="Unassembled WGS sequence"/>
</dbReference>
<protein>
    <submittedName>
        <fullName evidence="2">Uncharacterized protein YqkB</fullName>
    </submittedName>
</protein>
<proteinExistence type="predicted"/>
<dbReference type="EMBL" id="JAGGLD010000001">
    <property type="protein sequence ID" value="MBP1999673.1"/>
    <property type="molecule type" value="Genomic_DNA"/>
</dbReference>
<feature type="domain" description="Core" evidence="1">
    <location>
        <begin position="1"/>
        <end position="103"/>
    </location>
</feature>
<dbReference type="InterPro" id="IPR000361">
    <property type="entry name" value="ATAP_core_dom"/>
</dbReference>
<dbReference type="Gene3D" id="2.60.300.12">
    <property type="entry name" value="HesB-like domain"/>
    <property type="match status" value="1"/>
</dbReference>
<comment type="caution">
    <text evidence="2">The sequence shown here is derived from an EMBL/GenBank/DDBJ whole genome shotgun (WGS) entry which is preliminary data.</text>
</comment>
<evidence type="ECO:0000313" key="3">
    <source>
        <dbReference type="Proteomes" id="UP001519288"/>
    </source>
</evidence>
<accession>A0ABS4JD89</accession>
<reference evidence="2 3" key="1">
    <citation type="submission" date="2021-03" db="EMBL/GenBank/DDBJ databases">
        <title>Genomic Encyclopedia of Type Strains, Phase IV (KMG-IV): sequencing the most valuable type-strain genomes for metagenomic binning, comparative biology and taxonomic classification.</title>
        <authorList>
            <person name="Goeker M."/>
        </authorList>
    </citation>
    <scope>NUCLEOTIDE SEQUENCE [LARGE SCALE GENOMIC DNA]</scope>
    <source>
        <strain evidence="2 3">DSM 26806</strain>
    </source>
</reference>
<dbReference type="Pfam" id="PF01521">
    <property type="entry name" value="Fe-S_biosyn"/>
    <property type="match status" value="1"/>
</dbReference>